<dbReference type="InterPro" id="IPR001343">
    <property type="entry name" value="Hemolysn_Ca-bd"/>
</dbReference>
<dbReference type="EMBL" id="QGNA01000003">
    <property type="protein sequence ID" value="PWS36723.1"/>
    <property type="molecule type" value="Genomic_DNA"/>
</dbReference>
<dbReference type="PROSITE" id="PS00330">
    <property type="entry name" value="HEMOLYSIN_CALCIUM"/>
    <property type="match status" value="1"/>
</dbReference>
<dbReference type="InterPro" id="IPR011049">
    <property type="entry name" value="Serralysin-like_metalloprot_C"/>
</dbReference>
<dbReference type="OrthoDB" id="733404at2"/>
<dbReference type="InterPro" id="IPR018511">
    <property type="entry name" value="Hemolysin-typ_Ca-bd_CS"/>
</dbReference>
<gene>
    <name evidence="1" type="ORF">DFH01_16460</name>
</gene>
<dbReference type="SUPFAM" id="SSF51120">
    <property type="entry name" value="beta-Roll"/>
    <property type="match status" value="1"/>
</dbReference>
<evidence type="ECO:0000313" key="2">
    <source>
        <dbReference type="Proteomes" id="UP000245765"/>
    </source>
</evidence>
<dbReference type="GO" id="GO:0005509">
    <property type="term" value="F:calcium ion binding"/>
    <property type="evidence" value="ECO:0007669"/>
    <property type="project" value="InterPro"/>
</dbReference>
<dbReference type="AlphaFoldDB" id="A0A317FDW2"/>
<evidence type="ECO:0008006" key="3">
    <source>
        <dbReference type="Google" id="ProtNLM"/>
    </source>
</evidence>
<reference evidence="2" key="1">
    <citation type="submission" date="2018-05" db="EMBL/GenBank/DDBJ databases">
        <authorList>
            <person name="Du Z."/>
            <person name="Wang X."/>
        </authorList>
    </citation>
    <scope>NUCLEOTIDE SEQUENCE [LARGE SCALE GENOMIC DNA]</scope>
    <source>
        <strain evidence="2">CQN31</strain>
    </source>
</reference>
<dbReference type="Pfam" id="PF00353">
    <property type="entry name" value="HemolysinCabind"/>
    <property type="match status" value="1"/>
</dbReference>
<proteinExistence type="predicted"/>
<keyword evidence="2" id="KW-1185">Reference proteome</keyword>
<comment type="caution">
    <text evidence="1">The sequence shown here is derived from an EMBL/GenBank/DDBJ whole genome shotgun (WGS) entry which is preliminary data.</text>
</comment>
<name>A0A317FDW2_9PROT</name>
<protein>
    <recommendedName>
        <fullName evidence="3">Haemolysin-type calcium binding-related domain-containing protein</fullName>
    </recommendedName>
</protein>
<dbReference type="Gene3D" id="2.150.10.10">
    <property type="entry name" value="Serralysin-like metalloprotease, C-terminal"/>
    <property type="match status" value="1"/>
</dbReference>
<organism evidence="1 2">
    <name type="scientific">Falsiroseomonas bella</name>
    <dbReference type="NCBI Taxonomy" id="2184016"/>
    <lineage>
        <taxon>Bacteria</taxon>
        <taxon>Pseudomonadati</taxon>
        <taxon>Pseudomonadota</taxon>
        <taxon>Alphaproteobacteria</taxon>
        <taxon>Acetobacterales</taxon>
        <taxon>Roseomonadaceae</taxon>
        <taxon>Falsiroseomonas</taxon>
    </lineage>
</organism>
<dbReference type="RefSeq" id="WP_109871516.1">
    <property type="nucleotide sequence ID" value="NZ_QGNA01000003.1"/>
</dbReference>
<dbReference type="PRINTS" id="PR00313">
    <property type="entry name" value="CABNDNGRPT"/>
</dbReference>
<sequence>MVLICTLFGCVEFDETLSGTDYNDRLEVYVGTYIVRDALLGLSGNDTLIGSVFTETLDGGPGDDLLIGNGGRDALIGGSGTDTAQFNSLSSSYQISRFDDRTILVNDARLYEVEFLRFPDATWSTASISTVSLDHHLPGAGVPVTRVMTATTLPVTDYDIMNLEHGWAIAHERLDTIGYAIPGDRFLAFGGSQPMTLDFGIAEGRNWDLRDYDGNDFANDSWNLMGVADVNGDGRPEYILVNPDQDGNGGRWATLEQLGQTTGSIDTGDYGAGGSTRIVGTYIDPLVANGTHAPGSEFDSQKRVTADLTEDRLRVLGGYDIDGDGRLNLVFRRIDNDADPSNDVFLNARLHQDGNIEYANYVNLQQLYDLLTHQPNSPDAAPQTVWQWWIPL</sequence>
<evidence type="ECO:0000313" key="1">
    <source>
        <dbReference type="EMBL" id="PWS36723.1"/>
    </source>
</evidence>
<dbReference type="Proteomes" id="UP000245765">
    <property type="component" value="Unassembled WGS sequence"/>
</dbReference>
<accession>A0A317FDW2</accession>